<dbReference type="STRING" id="71999.KPaMU14_02185"/>
<feature type="compositionally biased region" description="Low complexity" evidence="3">
    <location>
        <begin position="13"/>
        <end position="30"/>
    </location>
</feature>
<evidence type="ECO:0000256" key="3">
    <source>
        <dbReference type="SAM" id="MobiDB-lite"/>
    </source>
</evidence>
<reference evidence="5 6" key="1">
    <citation type="journal article" date="2014" name="Genome Announc.">
        <title>Draft Genome Sequence of Kocuria palustris PEL.</title>
        <authorList>
            <person name="Sharma G."/>
            <person name="Khatri I."/>
            <person name="Subramanian S."/>
        </authorList>
    </citation>
    <scope>NUCLEOTIDE SEQUENCE [LARGE SCALE GENOMIC DNA]</scope>
    <source>
        <strain evidence="5 6">PEL</strain>
    </source>
</reference>
<feature type="compositionally biased region" description="Basic and acidic residues" evidence="3">
    <location>
        <begin position="41"/>
        <end position="79"/>
    </location>
</feature>
<dbReference type="SUPFAM" id="SSF69593">
    <property type="entry name" value="Glycerol-3-phosphate (1)-acyltransferase"/>
    <property type="match status" value="1"/>
</dbReference>
<proteinExistence type="predicted"/>
<dbReference type="Pfam" id="PF01553">
    <property type="entry name" value="Acyltransferase"/>
    <property type="match status" value="1"/>
</dbReference>
<keyword evidence="1" id="KW-0808">Transferase</keyword>
<dbReference type="EMBL" id="ANHZ02000023">
    <property type="protein sequence ID" value="EME35751.1"/>
    <property type="molecule type" value="Genomic_DNA"/>
</dbReference>
<organism evidence="5 6">
    <name type="scientific">Kocuria palustris PEL</name>
    <dbReference type="NCBI Taxonomy" id="1236550"/>
    <lineage>
        <taxon>Bacteria</taxon>
        <taxon>Bacillati</taxon>
        <taxon>Actinomycetota</taxon>
        <taxon>Actinomycetes</taxon>
        <taxon>Micrococcales</taxon>
        <taxon>Micrococcaceae</taxon>
        <taxon>Kocuria</taxon>
    </lineage>
</organism>
<dbReference type="SMART" id="SM00563">
    <property type="entry name" value="PlsC"/>
    <property type="match status" value="1"/>
</dbReference>
<accession>M2X9E9</accession>
<evidence type="ECO:0000256" key="2">
    <source>
        <dbReference type="ARBA" id="ARBA00023315"/>
    </source>
</evidence>
<feature type="compositionally biased region" description="Basic and acidic residues" evidence="3">
    <location>
        <begin position="1"/>
        <end position="12"/>
    </location>
</feature>
<evidence type="ECO:0000313" key="6">
    <source>
        <dbReference type="Proteomes" id="UP000009877"/>
    </source>
</evidence>
<name>M2X9E9_9MICC</name>
<dbReference type="CDD" id="cd07989">
    <property type="entry name" value="LPLAT_AGPAT-like"/>
    <property type="match status" value="1"/>
</dbReference>
<comment type="caution">
    <text evidence="5">The sequence shown here is derived from an EMBL/GenBank/DDBJ whole genome shotgun (WGS) entry which is preliminary data.</text>
</comment>
<dbReference type="PANTHER" id="PTHR10434">
    <property type="entry name" value="1-ACYL-SN-GLYCEROL-3-PHOSPHATE ACYLTRANSFERASE"/>
    <property type="match status" value="1"/>
</dbReference>
<sequence length="318" mass="34867">MSTQDHDRRASESEAGQAAEEPQHPAEAGQRSTPWGAAQERASREARELRQRLDGWTHPEHEPVLESIDSHGQREERSGPDPVAPPAASAHISLADFTGQSRRRARTIAQTIFFRGLVDHVVRRRVVRAPGAEQLSGGCVVVCNHSSHLDAPMVMSSLPPNLRHEVATGVAADYFFTAWHKRLFTQLVFNAFPVDRKGSGANRGLTKKLIAAGIPVLIFPEGTRSKDGRMRDFKMGAAALSQSLEVPVLPVALIGAHEAMPKGSSWPRWGRPPVVVALGEPMRHRPNESVPSFNERIQATVRSLYAQNRPLIDDPDAA</sequence>
<gene>
    <name evidence="5" type="ORF">C884_01384</name>
</gene>
<feature type="domain" description="Phospholipid/glycerol acyltransferase" evidence="4">
    <location>
        <begin position="139"/>
        <end position="256"/>
    </location>
</feature>
<protein>
    <submittedName>
        <fullName evidence="5">1-acyl-sn-glycerol-3-phosphate acyltransferase</fullName>
    </submittedName>
</protein>
<evidence type="ECO:0000313" key="5">
    <source>
        <dbReference type="EMBL" id="EME35751.1"/>
    </source>
</evidence>
<dbReference type="AlphaFoldDB" id="M2X9E9"/>
<dbReference type="InterPro" id="IPR002123">
    <property type="entry name" value="Plipid/glycerol_acylTrfase"/>
</dbReference>
<feature type="region of interest" description="Disordered" evidence="3">
    <location>
        <begin position="1"/>
        <end position="87"/>
    </location>
</feature>
<evidence type="ECO:0000259" key="4">
    <source>
        <dbReference type="SMART" id="SM00563"/>
    </source>
</evidence>
<keyword evidence="6" id="KW-1185">Reference proteome</keyword>
<keyword evidence="2 5" id="KW-0012">Acyltransferase</keyword>
<dbReference type="GO" id="GO:0003841">
    <property type="term" value="F:1-acylglycerol-3-phosphate O-acyltransferase activity"/>
    <property type="evidence" value="ECO:0007669"/>
    <property type="project" value="TreeGrafter"/>
</dbReference>
<dbReference type="RefSeq" id="WP_006215610.1">
    <property type="nucleotide sequence ID" value="NZ_ANHZ02000023.1"/>
</dbReference>
<dbReference type="GO" id="GO:0006654">
    <property type="term" value="P:phosphatidic acid biosynthetic process"/>
    <property type="evidence" value="ECO:0007669"/>
    <property type="project" value="TreeGrafter"/>
</dbReference>
<dbReference type="PANTHER" id="PTHR10434:SF11">
    <property type="entry name" value="1-ACYL-SN-GLYCEROL-3-PHOSPHATE ACYLTRANSFERASE"/>
    <property type="match status" value="1"/>
</dbReference>
<evidence type="ECO:0000256" key="1">
    <source>
        <dbReference type="ARBA" id="ARBA00022679"/>
    </source>
</evidence>
<dbReference type="Proteomes" id="UP000009877">
    <property type="component" value="Unassembled WGS sequence"/>
</dbReference>